<evidence type="ECO:0000256" key="4">
    <source>
        <dbReference type="ARBA" id="ARBA00022723"/>
    </source>
</evidence>
<sequence>MLSDVANKADFRFEILYQSKRSRARVGRIITPHGVIETPNFVAVGTNGSLKTLHNHDHEELDIQLMFCNTYHLMVQPGTQLIKESGGLHTFIQRQQPIITDSGGFQVFSLAYGNVAKELKGQGGKKHPPSKMKVTEEGVVFRSYRDGTKIFLSPETSVQAQKDLGADIIIPLDELLPFHVDEATLKASFARTHRWELRSLAEHLKARQNQAMFAVIHGGTDLALRQQSCQLLTKEAFDGFAIGGSLGRDHQELHDTVGGTTSHLPTEKPIHLLGIGDVTSINHCIPFGIDTFDSSYPSKVARHGMILTAKGPLKITRTEHARERIPLEHDCPCPTCKHYTRAYLHHLFKAKEPSAASLATWHNIRFMTRWMSKIRTEILCGLL</sequence>
<proteinExistence type="inferred from homology"/>
<reference evidence="8" key="1">
    <citation type="submission" date="2015-09" db="EMBL/GenBank/DDBJ databases">
        <title>Draft Genome Sequences of Two Novel Amoeba-resistant Intranuclear Bacteria, Candidatus Berkiella cookevillensis and Candidatus Berkiella aquae.</title>
        <authorList>
            <person name="Mehari Y.T."/>
            <person name="Arivett B.A."/>
            <person name="Farone A.L."/>
            <person name="Gunderson J.H."/>
            <person name="Farone M.B."/>
        </authorList>
    </citation>
    <scope>NUCLEOTIDE SEQUENCE [LARGE SCALE GENOMIC DNA]</scope>
    <source>
        <strain evidence="8">HT99</strain>
    </source>
</reference>
<organism evidence="8">
    <name type="scientific">Candidatus Berkiella aquae</name>
    <dbReference type="NCBI Taxonomy" id="295108"/>
    <lineage>
        <taxon>Bacteria</taxon>
        <taxon>Pseudomonadati</taxon>
        <taxon>Pseudomonadota</taxon>
        <taxon>Gammaproteobacteria</taxon>
        <taxon>Candidatus Berkiellales</taxon>
        <taxon>Candidatus Berkiellaceae</taxon>
        <taxon>Candidatus Berkiella</taxon>
    </lineage>
</organism>
<keyword evidence="10" id="KW-1185">Reference proteome</keyword>
<dbReference type="NCBIfam" id="TIGR00430">
    <property type="entry name" value="Q_tRNA_tgt"/>
    <property type="match status" value="1"/>
</dbReference>
<feature type="binding site" evidence="6">
    <location>
        <begin position="101"/>
        <end position="105"/>
    </location>
    <ligand>
        <name>substrate</name>
    </ligand>
</feature>
<feature type="binding site" evidence="6">
    <location>
        <position position="362"/>
    </location>
    <ligand>
        <name>Zn(2+)</name>
        <dbReference type="ChEBI" id="CHEBI:29105"/>
    </ligand>
</feature>
<keyword evidence="6" id="KW-0862">Zinc</keyword>
<comment type="subunit">
    <text evidence="6">Homodimer. Within each dimer, one monomer is responsible for RNA recognition and catalysis, while the other monomer binds to the replacement base PreQ1.</text>
</comment>
<evidence type="ECO:0000259" key="7">
    <source>
        <dbReference type="Pfam" id="PF01702"/>
    </source>
</evidence>
<reference evidence="9" key="2">
    <citation type="journal article" date="2016" name="Genome Announc.">
        <title>Draft Genome Sequences of Two Novel Amoeba-Resistant Intranuclear Bacteria, 'Candidatus Berkiella cookevillensis' and 'Candidatus Berkiella aquae'.</title>
        <authorList>
            <person name="Mehari Y.T."/>
            <person name="Arivett B.A."/>
            <person name="Farone A.L."/>
            <person name="Gunderson J.H."/>
            <person name="Farone M.B."/>
        </authorList>
    </citation>
    <scope>NUCLEOTIDE SEQUENCE</scope>
    <source>
        <strain evidence="9">HT99</strain>
    </source>
</reference>
<dbReference type="InterPro" id="IPR004803">
    <property type="entry name" value="TGT"/>
</dbReference>
<dbReference type="GO" id="GO:0008479">
    <property type="term" value="F:tRNA-guanosine(34) queuine transglycosylase activity"/>
    <property type="evidence" value="ECO:0007669"/>
    <property type="project" value="UniProtKB-UniRule"/>
</dbReference>
<dbReference type="EMBL" id="LKAJ01000002">
    <property type="protein sequence ID" value="KRG22326.1"/>
    <property type="molecule type" value="Genomic_DNA"/>
</dbReference>
<name>A0A0Q9YNF5_9GAMM</name>
<dbReference type="Gene3D" id="3.20.20.105">
    <property type="entry name" value="Queuine tRNA-ribosyltransferase-like"/>
    <property type="match status" value="1"/>
</dbReference>
<evidence type="ECO:0000256" key="6">
    <source>
        <dbReference type="HAMAP-Rule" id="MF_00168"/>
    </source>
</evidence>
<dbReference type="NCBIfam" id="TIGR00449">
    <property type="entry name" value="tgt_general"/>
    <property type="match status" value="1"/>
</dbReference>
<dbReference type="InterPro" id="IPR002616">
    <property type="entry name" value="tRNA_ribo_trans-like"/>
</dbReference>
<dbReference type="STRING" id="295108.HT99x_00747"/>
<keyword evidence="3 6" id="KW-0819">tRNA processing</keyword>
<dbReference type="AlphaFoldDB" id="A0A0Q9YNF5"/>
<comment type="cofactor">
    <cofactor evidence="6">
        <name>Zn(2+)</name>
        <dbReference type="ChEBI" id="CHEBI:29105"/>
    </cofactor>
    <text evidence="6">Binds 1 zinc ion per subunit.</text>
</comment>
<dbReference type="PATRIC" id="fig|1590043.3.peg.746"/>
<dbReference type="GO" id="GO:0046872">
    <property type="term" value="F:metal ion binding"/>
    <property type="evidence" value="ECO:0007669"/>
    <property type="project" value="UniProtKB-KW"/>
</dbReference>
<evidence type="ECO:0000313" key="8">
    <source>
        <dbReference type="EMBL" id="KRG22326.1"/>
    </source>
</evidence>
<dbReference type="InterPro" id="IPR036511">
    <property type="entry name" value="TGT-like_sf"/>
</dbReference>
<dbReference type="GO" id="GO:0008616">
    <property type="term" value="P:tRNA queuosine(34) biosynthetic process"/>
    <property type="evidence" value="ECO:0007669"/>
    <property type="project" value="UniProtKB-UniRule"/>
</dbReference>
<feature type="binding site" evidence="6">
    <location>
        <position position="331"/>
    </location>
    <ligand>
        <name>Zn(2+)</name>
        <dbReference type="ChEBI" id="CHEBI:29105"/>
    </ligand>
</feature>
<keyword evidence="5 6" id="KW-0671">Queuosine biosynthesis</keyword>
<feature type="domain" description="tRNA-guanine(15) transglycosylase-like" evidence="7">
    <location>
        <begin position="23"/>
        <end position="380"/>
    </location>
</feature>
<dbReference type="RefSeq" id="WP_075065380.1">
    <property type="nucleotide sequence ID" value="NZ_LKAJ02000001.1"/>
</dbReference>
<comment type="similarity">
    <text evidence="6">Belongs to the queuine tRNA-ribosyltransferase family.</text>
</comment>
<feature type="binding site" evidence="6">
    <location>
        <position position="336"/>
    </location>
    <ligand>
        <name>Zn(2+)</name>
        <dbReference type="ChEBI" id="CHEBI:29105"/>
    </ligand>
</feature>
<comment type="catalytic activity">
    <reaction evidence="6">
        <text>7-aminomethyl-7-carbaguanine + guanosine(34) in tRNA = 7-aminomethyl-7-carbaguanosine(34) in tRNA + guanine</text>
        <dbReference type="Rhea" id="RHEA:24104"/>
        <dbReference type="Rhea" id="RHEA-COMP:10341"/>
        <dbReference type="Rhea" id="RHEA-COMP:10342"/>
        <dbReference type="ChEBI" id="CHEBI:16235"/>
        <dbReference type="ChEBI" id="CHEBI:58703"/>
        <dbReference type="ChEBI" id="CHEBI:74269"/>
        <dbReference type="ChEBI" id="CHEBI:82833"/>
        <dbReference type="EC" id="2.4.2.29"/>
    </reaction>
</comment>
<dbReference type="Proteomes" id="UP000051497">
    <property type="component" value="Unassembled WGS sequence"/>
</dbReference>
<evidence type="ECO:0000313" key="10">
    <source>
        <dbReference type="Proteomes" id="UP000051497"/>
    </source>
</evidence>
<dbReference type="Pfam" id="PF01702">
    <property type="entry name" value="TGT"/>
    <property type="match status" value="1"/>
</dbReference>
<dbReference type="OrthoDB" id="9805417at2"/>
<feature type="active site" description="Proton acceptor" evidence="6">
    <location>
        <position position="101"/>
    </location>
</feature>
<evidence type="ECO:0000256" key="5">
    <source>
        <dbReference type="ARBA" id="ARBA00022785"/>
    </source>
</evidence>
<feature type="region of interest" description="RNA binding" evidence="6">
    <location>
        <begin position="274"/>
        <end position="280"/>
    </location>
</feature>
<reference evidence="9" key="3">
    <citation type="submission" date="2021-06" db="EMBL/GenBank/DDBJ databases">
        <title>Genomic Description and Analysis of Intracellular Bacteria, Candidatus Berkiella cookevillensis and Candidatus Berkiella aquae.</title>
        <authorList>
            <person name="Kidane D.T."/>
            <person name="Mehari Y.T."/>
            <person name="Rice F.C."/>
            <person name="Arivett B.A."/>
            <person name="Farone A.L."/>
            <person name="Berk S.G."/>
            <person name="Farone M.B."/>
        </authorList>
    </citation>
    <scope>NUCLEOTIDE SEQUENCE</scope>
    <source>
        <strain evidence="9">HT99</strain>
    </source>
</reference>
<evidence type="ECO:0000256" key="3">
    <source>
        <dbReference type="ARBA" id="ARBA00022694"/>
    </source>
</evidence>
<dbReference type="PANTHER" id="PTHR43468">
    <property type="match status" value="1"/>
</dbReference>
<evidence type="ECO:0000256" key="1">
    <source>
        <dbReference type="ARBA" id="ARBA00022676"/>
    </source>
</evidence>
<accession>A0A0Q9YNF5</accession>
<dbReference type="UniPathway" id="UPA00392"/>
<gene>
    <name evidence="6 8" type="primary">tgt</name>
    <name evidence="8" type="ORF">HT99x_00747</name>
    <name evidence="9" type="ORF">HT99x_013610</name>
</gene>
<keyword evidence="1 6" id="KW-0328">Glycosyltransferase</keyword>
<feature type="binding site" evidence="6">
    <location>
        <position position="333"/>
    </location>
    <ligand>
        <name>Zn(2+)</name>
        <dbReference type="ChEBI" id="CHEBI:29105"/>
    </ligand>
</feature>
<dbReference type="EMBL" id="LKAJ02000001">
    <property type="protein sequence ID" value="MCS5712473.1"/>
    <property type="molecule type" value="Genomic_DNA"/>
</dbReference>
<evidence type="ECO:0000313" key="9">
    <source>
        <dbReference type="EMBL" id="MCS5712473.1"/>
    </source>
</evidence>
<comment type="function">
    <text evidence="6">Catalyzes the base-exchange of a guanine (G) residue with the queuine precursor 7-aminomethyl-7-deazaguanine (PreQ1) at position 34 (anticodon wobble position) in tRNAs with GU(N) anticodons (tRNA-Asp, -Asn, -His and -Tyr). Catalysis occurs through a double-displacement mechanism. The nucleophile active site attacks the C1' of nucleotide 34 to detach the guanine base from the RNA, forming a covalent enzyme-RNA intermediate. The proton acceptor active site deprotonates the incoming PreQ1, allowing a nucleophilic attack on the C1' of the ribose to form the product. After dissociation, two additional enzymatic reactions on the tRNA convert PreQ1 to queuine (Q), resulting in the hypermodified nucleoside queuosine (7-(((4,5-cis-dihydroxy-2-cyclopenten-1-yl)amino)methyl)-7-deazaguanosine).</text>
</comment>
<comment type="pathway">
    <text evidence="6">tRNA modification; tRNA-queuosine biosynthesis.</text>
</comment>
<dbReference type="SUPFAM" id="SSF51713">
    <property type="entry name" value="tRNA-guanine transglycosylase"/>
    <property type="match status" value="1"/>
</dbReference>
<comment type="caution">
    <text evidence="6">Lacks conserved residue(s) required for the propagation of feature annotation.</text>
</comment>
<keyword evidence="2 6" id="KW-0808">Transferase</keyword>
<protein>
    <recommendedName>
        <fullName evidence="6">Queuine tRNA-ribosyltransferase</fullName>
        <ecNumber evidence="6">2.4.2.29</ecNumber>
    </recommendedName>
    <alternativeName>
        <fullName evidence="6">Guanine insertion enzyme</fullName>
    </alternativeName>
    <alternativeName>
        <fullName evidence="6">tRNA-guanine transglycosylase</fullName>
    </alternativeName>
</protein>
<evidence type="ECO:0000256" key="2">
    <source>
        <dbReference type="ARBA" id="ARBA00022679"/>
    </source>
</evidence>
<keyword evidence="4 6" id="KW-0479">Metal-binding</keyword>
<dbReference type="EC" id="2.4.2.29" evidence="6"/>
<feature type="binding site" evidence="6">
    <location>
        <position position="173"/>
    </location>
    <ligand>
        <name>substrate</name>
    </ligand>
</feature>
<feature type="binding site" evidence="6">
    <location>
        <position position="244"/>
    </location>
    <ligand>
        <name>substrate</name>
    </ligand>
</feature>
<comment type="caution">
    <text evidence="8">The sequence shown here is derived from an EMBL/GenBank/DDBJ whole genome shotgun (WGS) entry which is preliminary data.</text>
</comment>
<dbReference type="PANTHER" id="PTHR43468:SF1">
    <property type="entry name" value="TRNA-GUANOSINE(34) QUEUINE TRANSGLYCOSYLASE"/>
    <property type="match status" value="1"/>
</dbReference>
<feature type="active site" description="Nucleophile" evidence="6">
    <location>
        <position position="293"/>
    </location>
</feature>
<dbReference type="HAMAP" id="MF_00168">
    <property type="entry name" value="Q_tRNA_Tgt"/>
    <property type="match status" value="1"/>
</dbReference>